<evidence type="ECO:0008006" key="4">
    <source>
        <dbReference type="Google" id="ProtNLM"/>
    </source>
</evidence>
<evidence type="ECO:0000256" key="1">
    <source>
        <dbReference type="SAM" id="SignalP"/>
    </source>
</evidence>
<proteinExistence type="predicted"/>
<protein>
    <recommendedName>
        <fullName evidence="4">Lipoprotein</fullName>
    </recommendedName>
</protein>
<feature type="signal peptide" evidence="1">
    <location>
        <begin position="1"/>
        <end position="21"/>
    </location>
</feature>
<comment type="caution">
    <text evidence="2">The sequence shown here is derived from an EMBL/GenBank/DDBJ whole genome shotgun (WGS) entry which is preliminary data.</text>
</comment>
<dbReference type="PROSITE" id="PS51257">
    <property type="entry name" value="PROKAR_LIPOPROTEIN"/>
    <property type="match status" value="1"/>
</dbReference>
<dbReference type="CDD" id="cd13120">
    <property type="entry name" value="BF2867_like_N"/>
    <property type="match status" value="1"/>
</dbReference>
<evidence type="ECO:0000313" key="3">
    <source>
        <dbReference type="Proteomes" id="UP000823633"/>
    </source>
</evidence>
<dbReference type="Proteomes" id="UP000823633">
    <property type="component" value="Unassembled WGS sequence"/>
</dbReference>
<feature type="chain" id="PRO_5039484562" description="Lipoprotein" evidence="1">
    <location>
        <begin position="22"/>
        <end position="481"/>
    </location>
</feature>
<accession>A0A9D9E9H8</accession>
<dbReference type="AlphaFoldDB" id="A0A9D9E9H8"/>
<name>A0A9D9E9H8_9SPIR</name>
<gene>
    <name evidence="2" type="ORF">IAC42_08640</name>
</gene>
<sequence length="481" mass="53122">MKRIFLCLLACVLTLASCSQEQEGKIVPPETVSVENVSSDISKSVLTGSQTTVTLTGLKEGELYGIYSSDNPSRSLDPDSDGSSGLIPAGNTGSYLYLADKDGDLTFKGSEAGIQDVGALRFVNYAVESDNAGFVINSKTDAPLFTAADGTAFYEEYYEIPLTEGIDPENVAVLSINKSQSVMNRATYYGVVTENAIKGSDEPENCGVMDLSGKESVRVINQMKLRLRTNKGGSAVRIALCNPTTLVENVPSELTSPGIYRVNASDSTAEYVLELTLDEGLGLYDFDTLINNSRPRYASGEKAGRVKNYIAPMSVSGDSILLYVGKLDQDFIFDFYRLYAFEDFENAINEEHVGKIELRQITDDERAKMVSIDIDEYKGPVDIKLTEDDPLRLVVFTADDSENLKGLKIRLDFVDGDFTDDGLMCKSYSSRDDSRGYRQNLLQEAHRDKTFVYDQNEHVDYLIFEDLACPSENVIRLTIEK</sequence>
<evidence type="ECO:0000313" key="2">
    <source>
        <dbReference type="EMBL" id="MBO8443802.1"/>
    </source>
</evidence>
<dbReference type="EMBL" id="JADIMU010000057">
    <property type="protein sequence ID" value="MBO8443802.1"/>
    <property type="molecule type" value="Genomic_DNA"/>
</dbReference>
<reference evidence="2" key="1">
    <citation type="submission" date="2020-10" db="EMBL/GenBank/DDBJ databases">
        <authorList>
            <person name="Gilroy R."/>
        </authorList>
    </citation>
    <scope>NUCLEOTIDE SEQUENCE</scope>
    <source>
        <strain evidence="2">11167</strain>
    </source>
</reference>
<organism evidence="2 3">
    <name type="scientific">Candidatus Aphodenecus pullistercoris</name>
    <dbReference type="NCBI Taxonomy" id="2840669"/>
    <lineage>
        <taxon>Bacteria</taxon>
        <taxon>Pseudomonadati</taxon>
        <taxon>Spirochaetota</taxon>
        <taxon>Spirochaetia</taxon>
        <taxon>Spirochaetales</taxon>
        <taxon>Candidatus Aphodenecus</taxon>
    </lineage>
</organism>
<reference evidence="2" key="2">
    <citation type="journal article" date="2021" name="PeerJ">
        <title>Extensive microbial diversity within the chicken gut microbiome revealed by metagenomics and culture.</title>
        <authorList>
            <person name="Gilroy R."/>
            <person name="Ravi A."/>
            <person name="Getino M."/>
            <person name="Pursley I."/>
            <person name="Horton D.L."/>
            <person name="Alikhan N.F."/>
            <person name="Baker D."/>
            <person name="Gharbi K."/>
            <person name="Hall N."/>
            <person name="Watson M."/>
            <person name="Adriaenssens E.M."/>
            <person name="Foster-Nyarko E."/>
            <person name="Jarju S."/>
            <person name="Secka A."/>
            <person name="Antonio M."/>
            <person name="Oren A."/>
            <person name="Chaudhuri R.R."/>
            <person name="La Ragione R."/>
            <person name="Hildebrand F."/>
            <person name="Pallen M.J."/>
        </authorList>
    </citation>
    <scope>NUCLEOTIDE SEQUENCE</scope>
    <source>
        <strain evidence="2">11167</strain>
    </source>
</reference>
<keyword evidence="1" id="KW-0732">Signal</keyword>